<dbReference type="RefSeq" id="WP_386812860.1">
    <property type="nucleotide sequence ID" value="NZ_JBHTIH010000004.1"/>
</dbReference>
<dbReference type="EMBL" id="JBHTIH010000004">
    <property type="protein sequence ID" value="MFD0739832.1"/>
    <property type="molecule type" value="Genomic_DNA"/>
</dbReference>
<organism evidence="1 2">
    <name type="scientific">Lysobacter koreensis</name>
    <dbReference type="NCBI Taxonomy" id="266122"/>
    <lineage>
        <taxon>Bacteria</taxon>
        <taxon>Pseudomonadati</taxon>
        <taxon>Pseudomonadota</taxon>
        <taxon>Gammaproteobacteria</taxon>
        <taxon>Lysobacterales</taxon>
        <taxon>Lysobacteraceae</taxon>
        <taxon>Lysobacter</taxon>
    </lineage>
</organism>
<comment type="caution">
    <text evidence="1">The sequence shown here is derived from an EMBL/GenBank/DDBJ whole genome shotgun (WGS) entry which is preliminary data.</text>
</comment>
<keyword evidence="2" id="KW-1185">Reference proteome</keyword>
<proteinExistence type="predicted"/>
<accession>A0ABW2YTM6</accession>
<sequence length="94" mass="10356">MSFAQCDDGSYIKVADDMLRDVSVALSQGREGWADLEVARTCFNDALGETQTRQFRLSFDPAQFRYGPPDDDPELAEFCSAKEVALPTADNKSG</sequence>
<dbReference type="Proteomes" id="UP001597090">
    <property type="component" value="Unassembled WGS sequence"/>
</dbReference>
<name>A0ABW2YTM6_9GAMM</name>
<gene>
    <name evidence="1" type="ORF">ACFQZQ_11115</name>
</gene>
<evidence type="ECO:0000313" key="2">
    <source>
        <dbReference type="Proteomes" id="UP001597090"/>
    </source>
</evidence>
<protein>
    <submittedName>
        <fullName evidence="1">Uncharacterized protein</fullName>
    </submittedName>
</protein>
<evidence type="ECO:0000313" key="1">
    <source>
        <dbReference type="EMBL" id="MFD0739832.1"/>
    </source>
</evidence>
<reference evidence="2" key="1">
    <citation type="journal article" date="2019" name="Int. J. Syst. Evol. Microbiol.">
        <title>The Global Catalogue of Microorganisms (GCM) 10K type strain sequencing project: providing services to taxonomists for standard genome sequencing and annotation.</title>
        <authorList>
            <consortium name="The Broad Institute Genomics Platform"/>
            <consortium name="The Broad Institute Genome Sequencing Center for Infectious Disease"/>
            <person name="Wu L."/>
            <person name="Ma J."/>
        </authorList>
    </citation>
    <scope>NUCLEOTIDE SEQUENCE [LARGE SCALE GENOMIC DNA]</scope>
    <source>
        <strain evidence="2">CCUG 55491</strain>
    </source>
</reference>